<dbReference type="InParanoid" id="D7FRI8"/>
<accession>D7FRI8</accession>
<evidence type="ECO:0000313" key="1">
    <source>
        <dbReference type="EMBL" id="CBJ30779.1"/>
    </source>
</evidence>
<dbReference type="EMBL" id="FN649739">
    <property type="protein sequence ID" value="CBJ30779.1"/>
    <property type="molecule type" value="Genomic_DNA"/>
</dbReference>
<dbReference type="EMBL" id="FN648393">
    <property type="protein sequence ID" value="CBJ30779.1"/>
    <property type="molecule type" value="Genomic_DNA"/>
</dbReference>
<keyword evidence="2" id="KW-1185">Reference proteome</keyword>
<proteinExistence type="predicted"/>
<dbReference type="AlphaFoldDB" id="D7FRI8"/>
<organism evidence="1 2">
    <name type="scientific">Ectocarpus siliculosus</name>
    <name type="common">Brown alga</name>
    <name type="synonym">Conferva siliculosa</name>
    <dbReference type="NCBI Taxonomy" id="2880"/>
    <lineage>
        <taxon>Eukaryota</taxon>
        <taxon>Sar</taxon>
        <taxon>Stramenopiles</taxon>
        <taxon>Ochrophyta</taxon>
        <taxon>PX clade</taxon>
        <taxon>Phaeophyceae</taxon>
        <taxon>Ectocarpales</taxon>
        <taxon>Ectocarpaceae</taxon>
        <taxon>Ectocarpus</taxon>
    </lineage>
</organism>
<gene>
    <name evidence="1" type="ORF">Esi_0215_0017</name>
</gene>
<name>D7FRI8_ECTSI</name>
<dbReference type="Proteomes" id="UP000002630">
    <property type="component" value="Linkage Group LG14"/>
</dbReference>
<dbReference type="OrthoDB" id="10408280at2759"/>
<sequence length="160" mass="17157">MMNCACEYDVRTLHKPFKNTAEMGARPPTPCPVKTETVLRLVAANETALSVRLPSVEPPDFHESDDATQLSISFDVEVGYDTVHTDLTSPGTALGAGQRVNMPPDASGNYLHLLFDLTSDQAIDVSEVEIYLDVDDPDDVVVATLPTISTGAGFDCTTVA</sequence>
<reference evidence="1 2" key="1">
    <citation type="journal article" date="2010" name="Nature">
        <title>The Ectocarpus genome and the independent evolution of multicellularity in brown algae.</title>
        <authorList>
            <person name="Cock J.M."/>
            <person name="Sterck L."/>
            <person name="Rouze P."/>
            <person name="Scornet D."/>
            <person name="Allen A.E."/>
            <person name="Amoutzias G."/>
            <person name="Anthouard V."/>
            <person name="Artiguenave F."/>
            <person name="Aury J.M."/>
            <person name="Badger J.H."/>
            <person name="Beszteri B."/>
            <person name="Billiau K."/>
            <person name="Bonnet E."/>
            <person name="Bothwell J.H."/>
            <person name="Bowler C."/>
            <person name="Boyen C."/>
            <person name="Brownlee C."/>
            <person name="Carrano C.J."/>
            <person name="Charrier B."/>
            <person name="Cho G.Y."/>
            <person name="Coelho S.M."/>
            <person name="Collen J."/>
            <person name="Corre E."/>
            <person name="Da Silva C."/>
            <person name="Delage L."/>
            <person name="Delaroque N."/>
            <person name="Dittami S.M."/>
            <person name="Doulbeau S."/>
            <person name="Elias M."/>
            <person name="Farnham G."/>
            <person name="Gachon C.M."/>
            <person name="Gschloessl B."/>
            <person name="Heesch S."/>
            <person name="Jabbari K."/>
            <person name="Jubin C."/>
            <person name="Kawai H."/>
            <person name="Kimura K."/>
            <person name="Kloareg B."/>
            <person name="Kupper F.C."/>
            <person name="Lang D."/>
            <person name="Le Bail A."/>
            <person name="Leblanc C."/>
            <person name="Lerouge P."/>
            <person name="Lohr M."/>
            <person name="Lopez P.J."/>
            <person name="Martens C."/>
            <person name="Maumus F."/>
            <person name="Michel G."/>
            <person name="Miranda-Saavedra D."/>
            <person name="Morales J."/>
            <person name="Moreau H."/>
            <person name="Motomura T."/>
            <person name="Nagasato C."/>
            <person name="Napoli C.A."/>
            <person name="Nelson D.R."/>
            <person name="Nyvall-Collen P."/>
            <person name="Peters A.F."/>
            <person name="Pommier C."/>
            <person name="Potin P."/>
            <person name="Poulain J."/>
            <person name="Quesneville H."/>
            <person name="Read B."/>
            <person name="Rensing S.A."/>
            <person name="Ritter A."/>
            <person name="Rousvoal S."/>
            <person name="Samanta M."/>
            <person name="Samson G."/>
            <person name="Schroeder D.C."/>
            <person name="Segurens B."/>
            <person name="Strittmatter M."/>
            <person name="Tonon T."/>
            <person name="Tregear J.W."/>
            <person name="Valentin K."/>
            <person name="von Dassow P."/>
            <person name="Yamagishi T."/>
            <person name="Van de Peer Y."/>
            <person name="Wincker P."/>
        </authorList>
    </citation>
    <scope>NUCLEOTIDE SEQUENCE [LARGE SCALE GENOMIC DNA]</scope>
    <source>
        <strain evidence="2">Ec32 / CCAP1310/4</strain>
    </source>
</reference>
<protein>
    <submittedName>
        <fullName evidence="1">Uncharacterized protein</fullName>
    </submittedName>
</protein>
<evidence type="ECO:0000313" key="2">
    <source>
        <dbReference type="Proteomes" id="UP000002630"/>
    </source>
</evidence>